<dbReference type="SUPFAM" id="SSF52540">
    <property type="entry name" value="P-loop containing nucleoside triphosphate hydrolases"/>
    <property type="match status" value="1"/>
</dbReference>
<dbReference type="InterPro" id="IPR016032">
    <property type="entry name" value="Sig_transdc_resp-reg_C-effctor"/>
</dbReference>
<evidence type="ECO:0000313" key="5">
    <source>
        <dbReference type="Proteomes" id="UP000533598"/>
    </source>
</evidence>
<dbReference type="InterPro" id="IPR000792">
    <property type="entry name" value="Tscrpt_reg_LuxR_C"/>
</dbReference>
<feature type="domain" description="HTH luxR-type" evidence="3">
    <location>
        <begin position="779"/>
        <end position="845"/>
    </location>
</feature>
<dbReference type="Pfam" id="PF00196">
    <property type="entry name" value="GerE"/>
    <property type="match status" value="1"/>
</dbReference>
<organism evidence="4 5">
    <name type="scientific">Crossiella cryophila</name>
    <dbReference type="NCBI Taxonomy" id="43355"/>
    <lineage>
        <taxon>Bacteria</taxon>
        <taxon>Bacillati</taxon>
        <taxon>Actinomycetota</taxon>
        <taxon>Actinomycetes</taxon>
        <taxon>Pseudonocardiales</taxon>
        <taxon>Pseudonocardiaceae</taxon>
        <taxon>Crossiella</taxon>
    </lineage>
</organism>
<dbReference type="PANTHER" id="PTHR16305">
    <property type="entry name" value="TESTICULAR SOLUBLE ADENYLYL CYCLASE"/>
    <property type="match status" value="1"/>
</dbReference>
<dbReference type="GO" id="GO:0006355">
    <property type="term" value="P:regulation of DNA-templated transcription"/>
    <property type="evidence" value="ECO:0007669"/>
    <property type="project" value="InterPro"/>
</dbReference>
<dbReference type="Pfam" id="PF13191">
    <property type="entry name" value="AAA_16"/>
    <property type="match status" value="1"/>
</dbReference>
<dbReference type="Proteomes" id="UP000533598">
    <property type="component" value="Unassembled WGS sequence"/>
</dbReference>
<dbReference type="PROSITE" id="PS50043">
    <property type="entry name" value="HTH_LUXR_2"/>
    <property type="match status" value="1"/>
</dbReference>
<keyword evidence="4" id="KW-0238">DNA-binding</keyword>
<name>A0A7W7CFC6_9PSEU</name>
<evidence type="ECO:0000313" key="4">
    <source>
        <dbReference type="EMBL" id="MBB4680200.1"/>
    </source>
</evidence>
<dbReference type="PRINTS" id="PR00038">
    <property type="entry name" value="HTHLUXR"/>
</dbReference>
<dbReference type="GO" id="GO:0005524">
    <property type="term" value="F:ATP binding"/>
    <property type="evidence" value="ECO:0007669"/>
    <property type="project" value="UniProtKB-KW"/>
</dbReference>
<proteinExistence type="predicted"/>
<dbReference type="RefSeq" id="WP_185005859.1">
    <property type="nucleotide sequence ID" value="NZ_BAAAUI010000009.1"/>
</dbReference>
<dbReference type="GO" id="GO:0005737">
    <property type="term" value="C:cytoplasm"/>
    <property type="evidence" value="ECO:0007669"/>
    <property type="project" value="TreeGrafter"/>
</dbReference>
<dbReference type="Gene3D" id="1.10.10.10">
    <property type="entry name" value="Winged helix-like DNA-binding domain superfamily/Winged helix DNA-binding domain"/>
    <property type="match status" value="1"/>
</dbReference>
<evidence type="ECO:0000259" key="3">
    <source>
        <dbReference type="PROSITE" id="PS50043"/>
    </source>
</evidence>
<keyword evidence="2" id="KW-0067">ATP-binding</keyword>
<dbReference type="GO" id="GO:0004016">
    <property type="term" value="F:adenylate cyclase activity"/>
    <property type="evidence" value="ECO:0007669"/>
    <property type="project" value="TreeGrafter"/>
</dbReference>
<dbReference type="SUPFAM" id="SSF46894">
    <property type="entry name" value="C-terminal effector domain of the bipartite response regulators"/>
    <property type="match status" value="1"/>
</dbReference>
<dbReference type="InterPro" id="IPR036388">
    <property type="entry name" value="WH-like_DNA-bd_sf"/>
</dbReference>
<gene>
    <name evidence="4" type="ORF">HNR67_006318</name>
</gene>
<evidence type="ECO:0000256" key="2">
    <source>
        <dbReference type="ARBA" id="ARBA00022840"/>
    </source>
</evidence>
<dbReference type="GO" id="GO:0003677">
    <property type="term" value="F:DNA binding"/>
    <property type="evidence" value="ECO:0007669"/>
    <property type="project" value="UniProtKB-KW"/>
</dbReference>
<accession>A0A7W7CFC6</accession>
<reference evidence="4 5" key="1">
    <citation type="submission" date="2020-08" db="EMBL/GenBank/DDBJ databases">
        <title>Sequencing the genomes of 1000 actinobacteria strains.</title>
        <authorList>
            <person name="Klenk H.-P."/>
        </authorList>
    </citation>
    <scope>NUCLEOTIDE SEQUENCE [LARGE SCALE GENOMIC DNA]</scope>
    <source>
        <strain evidence="4 5">DSM 44230</strain>
    </source>
</reference>
<dbReference type="AlphaFoldDB" id="A0A7W7CFC6"/>
<evidence type="ECO:0000256" key="1">
    <source>
        <dbReference type="ARBA" id="ARBA00022741"/>
    </source>
</evidence>
<protein>
    <submittedName>
        <fullName evidence="4">DNA-binding CsgD family transcriptional regulator/tetratricopeptide (TPR) repeat protein</fullName>
    </submittedName>
</protein>
<dbReference type="InterPro" id="IPR041664">
    <property type="entry name" value="AAA_16"/>
</dbReference>
<comment type="caution">
    <text evidence="4">The sequence shown here is derived from an EMBL/GenBank/DDBJ whole genome shotgun (WGS) entry which is preliminary data.</text>
</comment>
<dbReference type="SMART" id="SM00421">
    <property type="entry name" value="HTH_LUXR"/>
    <property type="match status" value="1"/>
</dbReference>
<dbReference type="PANTHER" id="PTHR16305:SF35">
    <property type="entry name" value="TRANSCRIPTIONAL ACTIVATOR DOMAIN"/>
    <property type="match status" value="1"/>
</dbReference>
<dbReference type="EMBL" id="JACHMH010000001">
    <property type="protein sequence ID" value="MBB4680200.1"/>
    <property type="molecule type" value="Genomic_DNA"/>
</dbReference>
<keyword evidence="5" id="KW-1185">Reference proteome</keyword>
<sequence>MLDELVEGLGEGQSQIVGVSGPIGSGRSFVLRHTVSRAQSLGVGVSFAPCAPSESAIPYSVVTRLLSDLLPPGRIADLAVSCEQAPNPTDLNALLCREFTALAARRPLLIAVDDLHWADRWSLRWFAEMAQQVRDYPIMLLGSAHGPLVRVVGADCSATPAGVPTQLRLRALAVPEARELLAGLTGKPVEEEVARAATQASMGRPAVLAAVAAHFNAADLPLIPARLTEVYEVARADWTGRVARVVRTLPLEAAALLRTMAAGGGRFGLAMVTALERAGALDALGALSGAGLVVGTTAPRLACPGFAVDAFAGRDAADRAALSMRAAELGRVLEMGALTVAELLGGVPVAGQQWAGEVFAAAATCLLREGKRDAAITALRRALREPMTDPVRSRLLIRLACLEVVDQPEASDGRLREVLVLHNGAGSWDSVVEAADLLLSRGDAETTRRLVSDAYRESAGTRTATELSPLGALGWLAQDEAGPDLETPATVLPSPARTPVDAAEAAVLAWQLATRAEDRPRVLELARLVLAEGDGAPLMCRFAAARALLCADAVEESAAGYETLAHDARRRGARAAAAQAMLGQSGIILRRGDPEQALAVIEAAKRELPLTSWHPALASRVTSAEIMALIRSGQVDAARKLAGRPDAQLADRGVGWSLLLYARAEVRLVAGQPERALVLFEECGRVLLSRGWRNPVLLPWRFGASLAHQLLGDTDRAMALRAEENAVLERWGCGEALDIPEERSLAGFRAIGVDIPDLPDQPPPPRPEPVAAPVPAGLPLDVLAALTPVELEVVRLVVGGLANGEAAARLGVTRRTIELRLTKVYRKLGVRGRDELLGRVGPTTGGC</sequence>
<keyword evidence="1" id="KW-0547">Nucleotide-binding</keyword>
<dbReference type="InterPro" id="IPR027417">
    <property type="entry name" value="P-loop_NTPase"/>
</dbReference>